<evidence type="ECO:0000313" key="2">
    <source>
        <dbReference type="Proteomes" id="UP000805649"/>
    </source>
</evidence>
<comment type="caution">
    <text evidence="1">The sequence shown here is derived from an EMBL/GenBank/DDBJ whole genome shotgun (WGS) entry which is preliminary data.</text>
</comment>
<name>A0ACC3ZFN1_COLTU</name>
<reference evidence="1 2" key="1">
    <citation type="journal article" date="2020" name="Phytopathology">
        <title>Genome Sequence Resources of Colletotrichum truncatum, C. plurivorum, C. musicola, and C. sojae: Four Species Pathogenic to Soybean (Glycine max).</title>
        <authorList>
            <person name="Rogerio F."/>
            <person name="Boufleur T.R."/>
            <person name="Ciampi-Guillardi M."/>
            <person name="Sukno S.A."/>
            <person name="Thon M.R."/>
            <person name="Massola Junior N.S."/>
            <person name="Baroncelli R."/>
        </authorList>
    </citation>
    <scope>NUCLEOTIDE SEQUENCE [LARGE SCALE GENOMIC DNA]</scope>
    <source>
        <strain evidence="1 2">CMES1059</strain>
    </source>
</reference>
<evidence type="ECO:0000313" key="1">
    <source>
        <dbReference type="EMBL" id="KAL0942958.1"/>
    </source>
</evidence>
<protein>
    <submittedName>
        <fullName evidence="1">Immunoglobulin A1 protease</fullName>
    </submittedName>
</protein>
<gene>
    <name evidence="1" type="ORF">CTRU02_200844</name>
</gene>
<sequence length="1030" mass="110037">MTFSSKPTHGSSTPDSVTQTNVPTTKLTYITLVTPVESSKITTASPSGDIIPSQAPSTSSTALLPTSSTSASQIAPKLPPGPISTKGTSGIWTVPWVSPSESSLSSTSTEDPPATLTSPPPGASFITLTEGAYTSPTYITTTSPGGIDPTIVPVIIPFSGPPVICFSCFPKFPPNIAIKTPEFCIQLFGLKIGSCPPDKDGGGGGGGGEGGGGGGGGVDGEVDDDKASKKPEEPESMTKSKSEASSTSSSTSSCTVTVTATHKTVFCSVTQAVTGGSRPHTSVSTTCLTSAYTTVTGCSVFNSVATVTTTRASTAKPSHPSCVPQICGGSSCPINNQPPTKVTPRDLEKRGKPEEGKWVDPIDYPDGYREFLPKEIRKSLNVFGIDQSAPKRLRRAPVAPKPFAALPTYLPDIDDTAESVAENLPVSSQWILFKDKVESLAIEGLIGCTTVVLVTRRGAFACHYYEHSVMDPYLLQFAIETCHTGYQEGNPLREYHEYGMDQLRNNPRLGDLGILLGDNSNPYEIKDITAYVITPRPRPKYENHGVQVPDPVIQSAQINRGKKMSPHIGWIGNNLVRTFGPLPIRVIDYPPPMLTRHDKERWERDEVGYSDKDVTEKLLDIPSDFPRGKALLQYQPAPSCGNGPAMWRMWVAEEGFKGQHPWPPFDYQIAPQRGAARGGAVRRQACQRRDHNVTYTTGTDGSIVTMTATSTGQGVPAVPTTLGGHSGSEGLFTTTAMFPTSSPAKATTIANASSMVTSAFSDVMSTGFISTGITSAGMNFTHFTSTGTTSTGINSTHATFSSLLSSSKTYPSPTFTVSLQPFTTVTISTGITTVVVPWVSSTLQTSSTTATTTSTTIIPSTSISPSKTNSIYVPIFRPGPLLPPGHGVPPGPSRPSPPKPSEGVYIWLKEMLDGSGGALALAELWVMIPRKLDSKEVFEVCKAEESGSKPQNFFKPSKIPPSFGADRNIFGRKKCKYTKGDWKTSYGKFQCQDVDAFECERDPKLLEKTDCTTLEMVHVWPKVWCPFPVK</sequence>
<dbReference type="EMBL" id="VUJX02000001">
    <property type="protein sequence ID" value="KAL0942958.1"/>
    <property type="molecule type" value="Genomic_DNA"/>
</dbReference>
<proteinExistence type="predicted"/>
<accession>A0ACC3ZFN1</accession>
<keyword evidence="2" id="KW-1185">Reference proteome</keyword>
<keyword evidence="1" id="KW-0378">Hydrolase</keyword>
<organism evidence="1 2">
    <name type="scientific">Colletotrichum truncatum</name>
    <name type="common">Anthracnose fungus</name>
    <name type="synonym">Colletotrichum capsici</name>
    <dbReference type="NCBI Taxonomy" id="5467"/>
    <lineage>
        <taxon>Eukaryota</taxon>
        <taxon>Fungi</taxon>
        <taxon>Dikarya</taxon>
        <taxon>Ascomycota</taxon>
        <taxon>Pezizomycotina</taxon>
        <taxon>Sordariomycetes</taxon>
        <taxon>Hypocreomycetidae</taxon>
        <taxon>Glomerellales</taxon>
        <taxon>Glomerellaceae</taxon>
        <taxon>Colletotrichum</taxon>
        <taxon>Colletotrichum truncatum species complex</taxon>
    </lineage>
</organism>
<keyword evidence="1" id="KW-0645">Protease</keyword>
<dbReference type="Proteomes" id="UP000805649">
    <property type="component" value="Unassembled WGS sequence"/>
</dbReference>